<proteinExistence type="predicted"/>
<keyword evidence="10" id="KW-1185">Reference proteome</keyword>
<keyword evidence="5 6" id="KW-0472">Membrane</keyword>
<dbReference type="PANTHER" id="PTHR30071">
    <property type="entry name" value="HEME EXPORTER PROTEIN C"/>
    <property type="match status" value="1"/>
</dbReference>
<comment type="caution">
    <text evidence="9">The sequence shown here is derived from an EMBL/GenBank/DDBJ whole genome shotgun (WGS) entry which is preliminary data.</text>
</comment>
<keyword evidence="3" id="KW-0201">Cytochrome c-type biogenesis</keyword>
<evidence type="ECO:0000256" key="6">
    <source>
        <dbReference type="SAM" id="Phobius"/>
    </source>
</evidence>
<feature type="transmembrane region" description="Helical" evidence="6">
    <location>
        <begin position="492"/>
        <end position="517"/>
    </location>
</feature>
<gene>
    <name evidence="9" type="ORF">EJ73_00310</name>
</gene>
<dbReference type="GO" id="GO:0017004">
    <property type="term" value="P:cytochrome complex assembly"/>
    <property type="evidence" value="ECO:0007669"/>
    <property type="project" value="UniProtKB-KW"/>
</dbReference>
<dbReference type="Pfam" id="PF01578">
    <property type="entry name" value="Cytochrom_C_asm"/>
    <property type="match status" value="1"/>
</dbReference>
<feature type="transmembrane region" description="Helical" evidence="6">
    <location>
        <begin position="734"/>
        <end position="752"/>
    </location>
</feature>
<feature type="transmembrane region" description="Helical" evidence="6">
    <location>
        <begin position="691"/>
        <end position="719"/>
    </location>
</feature>
<evidence type="ECO:0000256" key="3">
    <source>
        <dbReference type="ARBA" id="ARBA00022748"/>
    </source>
</evidence>
<accession>A0A318I0V0</accession>
<dbReference type="AlphaFoldDB" id="A0A318I0V0"/>
<feature type="transmembrane region" description="Helical" evidence="6">
    <location>
        <begin position="603"/>
        <end position="622"/>
    </location>
</feature>
<feature type="transmembrane region" description="Helical" evidence="6">
    <location>
        <begin position="215"/>
        <end position="235"/>
    </location>
</feature>
<feature type="transmembrane region" description="Helical" evidence="6">
    <location>
        <begin position="25"/>
        <end position="43"/>
    </location>
</feature>
<dbReference type="STRING" id="1122991.GCA_000613445_03203"/>
<organism evidence="9 10">
    <name type="scientific">Hoylesella shahii DSM 15611 = JCM 12083</name>
    <dbReference type="NCBI Taxonomy" id="1122991"/>
    <lineage>
        <taxon>Bacteria</taxon>
        <taxon>Pseudomonadati</taxon>
        <taxon>Bacteroidota</taxon>
        <taxon>Bacteroidia</taxon>
        <taxon>Bacteroidales</taxon>
        <taxon>Prevotellaceae</taxon>
        <taxon>Hoylesella</taxon>
    </lineage>
</organism>
<evidence type="ECO:0000256" key="1">
    <source>
        <dbReference type="ARBA" id="ARBA00004141"/>
    </source>
</evidence>
<evidence type="ECO:0000256" key="4">
    <source>
        <dbReference type="ARBA" id="ARBA00022989"/>
    </source>
</evidence>
<feature type="transmembrane region" description="Helical" evidence="6">
    <location>
        <begin position="759"/>
        <end position="783"/>
    </location>
</feature>
<keyword evidence="4 6" id="KW-1133">Transmembrane helix</keyword>
<sequence>MVLHLLAYGQIVLHLLYCMAKLKKIIIFVYILLVVVMGYATFYEKSHCIADAHDVIYGSQWFAVLWALLASTSIIYIVRVRMRRWYLLLLHFAFVVILCGAWLTKTFSYTGTMHLRQGKASNTFVITGSDKKQETRSLPFYVRLDTFKVINHEGTEAVADYQSHITLYADNDTVAAFVAMNKIKIYKGVRLYQSAYDSDQKGCTLAINSDSYGIAVTYVGYALLFVSLLWLLIAPNGTFRQSLKSPLIRKAFAVVGMLLVGAYGNAENLPHTFPKPLAEKFGRVYVNYNNRICPMQTLAIDFTKKLCGKATYKGYTAEQVLLGFVFWGNDWSNEPIIKIKNGELKTTLQLPNYCSANDFFKLGNTYRLASYVEELYQGNSDSFHKQAGEIDDRLQLILQLRQGKLLKVFPFRTVQGNIKWYAPTDKLPNSVDSLHSRYINELFSVINTDVLVDNYAHVEELVTGLRKFQVINGGASIPSLAQTRAERVYNSIPFTTILFVFNLTLGLLLLAWVVYCLSRKQQADKSEYEDNTMIKSQTQRGSRLVNRLSLIFMSLSFVCLTLLLVLRWKISGTIPLSNGYETMLVVAWFVQLLAIFTQHKAPIVVLFGFLLSGFFLLVSHIAQMDPAITHIMPVLNSPLLSLHVSVIMMSYALLSLTFVCGISAIVLYLAGINKQRRQQQSVPNSYSLQIAALQVLSHIFLYPALVTLSIGIFVGAIWANVSWGQYWSWDPKEVWALITLMVYAVVVHHRSLRPLNGAMCYHLFIVLAFLTVLMTYFGVNYILGGMHSYA</sequence>
<protein>
    <submittedName>
        <fullName evidence="9">Cytochrome c-type biogenesis protein CcsB</fullName>
    </submittedName>
</protein>
<dbReference type="InterPro" id="IPR045062">
    <property type="entry name" value="Cyt_c_biogenesis_CcsA/CcmC"/>
</dbReference>
<comment type="subcellular location">
    <subcellularLocation>
        <location evidence="1">Membrane</location>
        <topology evidence="1">Multi-pass membrane protein</topology>
    </subcellularLocation>
</comment>
<feature type="domain" description="Cytochrome c assembly protein" evidence="7">
    <location>
        <begin position="576"/>
        <end position="787"/>
    </location>
</feature>
<dbReference type="InterPro" id="IPR007816">
    <property type="entry name" value="ResB-like_domain"/>
</dbReference>
<keyword evidence="2 6" id="KW-0812">Transmembrane</keyword>
<evidence type="ECO:0000259" key="8">
    <source>
        <dbReference type="Pfam" id="PF05140"/>
    </source>
</evidence>
<evidence type="ECO:0000259" key="7">
    <source>
        <dbReference type="Pfam" id="PF01578"/>
    </source>
</evidence>
<dbReference type="PANTHER" id="PTHR30071:SF1">
    <property type="entry name" value="CYTOCHROME B_B6 PROTEIN-RELATED"/>
    <property type="match status" value="1"/>
</dbReference>
<evidence type="ECO:0000256" key="2">
    <source>
        <dbReference type="ARBA" id="ARBA00022692"/>
    </source>
</evidence>
<dbReference type="InterPro" id="IPR002541">
    <property type="entry name" value="Cyt_c_assembly"/>
</dbReference>
<dbReference type="Pfam" id="PF05140">
    <property type="entry name" value="ResB"/>
    <property type="match status" value="1"/>
</dbReference>
<dbReference type="GO" id="GO:0020037">
    <property type="term" value="F:heme binding"/>
    <property type="evidence" value="ECO:0007669"/>
    <property type="project" value="InterPro"/>
</dbReference>
<dbReference type="GO" id="GO:0005886">
    <property type="term" value="C:plasma membrane"/>
    <property type="evidence" value="ECO:0007669"/>
    <property type="project" value="TreeGrafter"/>
</dbReference>
<dbReference type="Proteomes" id="UP000248314">
    <property type="component" value="Unassembled WGS sequence"/>
</dbReference>
<evidence type="ECO:0000313" key="9">
    <source>
        <dbReference type="EMBL" id="PXX24504.1"/>
    </source>
</evidence>
<dbReference type="EMBL" id="QJJX01000002">
    <property type="protein sequence ID" value="PXX24504.1"/>
    <property type="molecule type" value="Genomic_DNA"/>
</dbReference>
<evidence type="ECO:0000256" key="5">
    <source>
        <dbReference type="ARBA" id="ARBA00023136"/>
    </source>
</evidence>
<feature type="domain" description="ResB-like" evidence="8">
    <location>
        <begin position="80"/>
        <end position="201"/>
    </location>
</feature>
<feature type="transmembrane region" description="Helical" evidence="6">
    <location>
        <begin position="544"/>
        <end position="566"/>
    </location>
</feature>
<evidence type="ECO:0000313" key="10">
    <source>
        <dbReference type="Proteomes" id="UP000248314"/>
    </source>
</evidence>
<feature type="transmembrane region" description="Helical" evidence="6">
    <location>
        <begin position="247"/>
        <end position="266"/>
    </location>
</feature>
<feature type="transmembrane region" description="Helical" evidence="6">
    <location>
        <begin position="55"/>
        <end position="78"/>
    </location>
</feature>
<feature type="transmembrane region" description="Helical" evidence="6">
    <location>
        <begin position="85"/>
        <end position="103"/>
    </location>
</feature>
<feature type="transmembrane region" description="Helical" evidence="6">
    <location>
        <begin position="578"/>
        <end position="596"/>
    </location>
</feature>
<name>A0A318I0V0_9BACT</name>
<feature type="transmembrane region" description="Helical" evidence="6">
    <location>
        <begin position="642"/>
        <end position="670"/>
    </location>
</feature>
<reference evidence="9 10" key="1">
    <citation type="submission" date="2018-05" db="EMBL/GenBank/DDBJ databases">
        <title>Genomic Encyclopedia of Type Strains, Phase I: the one thousand microbial genomes (KMG-I) project.</title>
        <authorList>
            <person name="Kyrpides N."/>
        </authorList>
    </citation>
    <scope>NUCLEOTIDE SEQUENCE [LARGE SCALE GENOMIC DNA]</scope>
    <source>
        <strain evidence="9 10">DSM 15611</strain>
    </source>
</reference>